<accession>A0ABQ5TN60</accession>
<evidence type="ECO:0000313" key="2">
    <source>
        <dbReference type="EMBL" id="GLO67592.1"/>
    </source>
</evidence>
<evidence type="ECO:0008006" key="4">
    <source>
        <dbReference type="Google" id="ProtNLM"/>
    </source>
</evidence>
<organism evidence="2 3">
    <name type="scientific">Oceanobacillus kimchii</name>
    <dbReference type="NCBI Taxonomy" id="746691"/>
    <lineage>
        <taxon>Bacteria</taxon>
        <taxon>Bacillati</taxon>
        <taxon>Bacillota</taxon>
        <taxon>Bacilli</taxon>
        <taxon>Bacillales</taxon>
        <taxon>Bacillaceae</taxon>
        <taxon>Oceanobacillus</taxon>
    </lineage>
</organism>
<feature type="compositionally biased region" description="Acidic residues" evidence="1">
    <location>
        <begin position="30"/>
        <end position="39"/>
    </location>
</feature>
<keyword evidence="3" id="KW-1185">Reference proteome</keyword>
<sequence>MGRDEHKKSKNNFLSQTPENQKSDGRDIEFSEELADYDDKEAQARSRAADKRAKRK</sequence>
<proteinExistence type="predicted"/>
<dbReference type="EMBL" id="BSKO01000001">
    <property type="protein sequence ID" value="GLO67592.1"/>
    <property type="molecule type" value="Genomic_DNA"/>
</dbReference>
<dbReference type="Proteomes" id="UP001275436">
    <property type="component" value="Unassembled WGS sequence"/>
</dbReference>
<feature type="compositionally biased region" description="Polar residues" evidence="1">
    <location>
        <begin position="11"/>
        <end position="20"/>
    </location>
</feature>
<reference evidence="2 3" key="1">
    <citation type="submission" date="2023-02" db="EMBL/GenBank/DDBJ databases">
        <title>Oceanobacillus kimchii IFOP_LL358 isolated form Alexandrium catenella lab strain.</title>
        <authorList>
            <person name="Gajardo G."/>
            <person name="Ueki S."/>
            <person name="Maruyama F."/>
        </authorList>
    </citation>
    <scope>NUCLEOTIDE SEQUENCE [LARGE SCALE GENOMIC DNA]</scope>
    <source>
        <strain evidence="2 3">IFOP_LL358</strain>
    </source>
</reference>
<evidence type="ECO:0000313" key="3">
    <source>
        <dbReference type="Proteomes" id="UP001275436"/>
    </source>
</evidence>
<gene>
    <name evidence="2" type="ORF">MACH08_33760</name>
</gene>
<feature type="compositionally biased region" description="Basic and acidic residues" evidence="1">
    <location>
        <begin position="40"/>
        <end position="56"/>
    </location>
</feature>
<dbReference type="InterPro" id="IPR025435">
    <property type="entry name" value="YfhD-like"/>
</dbReference>
<name>A0ABQ5TN60_9BACI</name>
<evidence type="ECO:0000256" key="1">
    <source>
        <dbReference type="SAM" id="MobiDB-lite"/>
    </source>
</evidence>
<dbReference type="RefSeq" id="WP_017798128.1">
    <property type="nucleotide sequence ID" value="NZ_BSKO01000001.1"/>
</dbReference>
<comment type="caution">
    <text evidence="2">The sequence shown here is derived from an EMBL/GenBank/DDBJ whole genome shotgun (WGS) entry which is preliminary data.</text>
</comment>
<protein>
    <recommendedName>
        <fullName evidence="4">YfhD family protein</fullName>
    </recommendedName>
</protein>
<feature type="region of interest" description="Disordered" evidence="1">
    <location>
        <begin position="1"/>
        <end position="56"/>
    </location>
</feature>
<dbReference type="Pfam" id="PF14151">
    <property type="entry name" value="YfhD"/>
    <property type="match status" value="1"/>
</dbReference>